<dbReference type="EMBL" id="CAKXAJ010025240">
    <property type="protein sequence ID" value="CAH2236947.1"/>
    <property type="molecule type" value="Genomic_DNA"/>
</dbReference>
<sequence>MSSSGRLSADMMMMIRRCVVQSVFRSRELLLIIKKRKVKYLDHVLGHGQYQLLQLIMMGKVEGKRSDGRSKTSWLCNIREWNNIVSVETLFRLAQDREKFAELTANLQ</sequence>
<keyword evidence="2" id="KW-1185">Reference proteome</keyword>
<evidence type="ECO:0000313" key="1">
    <source>
        <dbReference type="EMBL" id="CAH2236947.1"/>
    </source>
</evidence>
<accession>A0A8S4RJH4</accession>
<name>A0A8S4RJH4_9NEOP</name>
<gene>
    <name evidence="1" type="primary">jg23395</name>
    <name evidence="1" type="ORF">PAEG_LOCUS14267</name>
</gene>
<dbReference type="AlphaFoldDB" id="A0A8S4RJH4"/>
<comment type="caution">
    <text evidence="1">The sequence shown here is derived from an EMBL/GenBank/DDBJ whole genome shotgun (WGS) entry which is preliminary data.</text>
</comment>
<protein>
    <submittedName>
        <fullName evidence="1">Jg23395 protein</fullName>
    </submittedName>
</protein>
<dbReference type="OrthoDB" id="425681at2759"/>
<reference evidence="1" key="1">
    <citation type="submission" date="2022-03" db="EMBL/GenBank/DDBJ databases">
        <authorList>
            <person name="Lindestad O."/>
        </authorList>
    </citation>
    <scope>NUCLEOTIDE SEQUENCE</scope>
</reference>
<organism evidence="1 2">
    <name type="scientific">Pararge aegeria aegeria</name>
    <dbReference type="NCBI Taxonomy" id="348720"/>
    <lineage>
        <taxon>Eukaryota</taxon>
        <taxon>Metazoa</taxon>
        <taxon>Ecdysozoa</taxon>
        <taxon>Arthropoda</taxon>
        <taxon>Hexapoda</taxon>
        <taxon>Insecta</taxon>
        <taxon>Pterygota</taxon>
        <taxon>Neoptera</taxon>
        <taxon>Endopterygota</taxon>
        <taxon>Lepidoptera</taxon>
        <taxon>Glossata</taxon>
        <taxon>Ditrysia</taxon>
        <taxon>Papilionoidea</taxon>
        <taxon>Nymphalidae</taxon>
        <taxon>Satyrinae</taxon>
        <taxon>Satyrini</taxon>
        <taxon>Parargina</taxon>
        <taxon>Pararge</taxon>
    </lineage>
</organism>
<proteinExistence type="predicted"/>
<dbReference type="Proteomes" id="UP000838756">
    <property type="component" value="Unassembled WGS sequence"/>
</dbReference>
<evidence type="ECO:0000313" key="2">
    <source>
        <dbReference type="Proteomes" id="UP000838756"/>
    </source>
</evidence>